<keyword evidence="1" id="KW-0853">WD repeat</keyword>
<dbReference type="InterPro" id="IPR031924">
    <property type="entry name" value="GH115"/>
</dbReference>
<dbReference type="AlphaFoldDB" id="A0A5N6XXN0"/>
<reference evidence="2" key="1">
    <citation type="submission" date="2019-04" db="EMBL/GenBank/DDBJ databases">
        <title>Friends and foes A comparative genomics study of 23 Aspergillus species from section Flavi.</title>
        <authorList>
            <consortium name="DOE Joint Genome Institute"/>
            <person name="Kjaerbolling I."/>
            <person name="Vesth T."/>
            <person name="Frisvad J.C."/>
            <person name="Nybo J.L."/>
            <person name="Theobald S."/>
            <person name="Kildgaard S."/>
            <person name="Isbrandt T."/>
            <person name="Kuo A."/>
            <person name="Sato A."/>
            <person name="Lyhne E.K."/>
            <person name="Kogle M.E."/>
            <person name="Wiebenga A."/>
            <person name="Kun R.S."/>
            <person name="Lubbers R.J."/>
            <person name="Makela M.R."/>
            <person name="Barry K."/>
            <person name="Chovatia M."/>
            <person name="Clum A."/>
            <person name="Daum C."/>
            <person name="Haridas S."/>
            <person name="He G."/>
            <person name="LaButti K."/>
            <person name="Lipzen A."/>
            <person name="Mondo S."/>
            <person name="Riley R."/>
            <person name="Salamov A."/>
            <person name="Simmons B.A."/>
            <person name="Magnuson J.K."/>
            <person name="Henrissat B."/>
            <person name="Mortensen U.H."/>
            <person name="Larsen T.O."/>
            <person name="Devries R.P."/>
            <person name="Grigoriev I.V."/>
            <person name="Machida M."/>
            <person name="Baker S.E."/>
            <person name="Andersen M.R."/>
        </authorList>
    </citation>
    <scope>NUCLEOTIDE SEQUENCE</scope>
    <source>
        <strain evidence="2">CBS 117612</strain>
    </source>
</reference>
<dbReference type="EMBL" id="ML737173">
    <property type="protein sequence ID" value="KAE8337915.1"/>
    <property type="molecule type" value="Genomic_DNA"/>
</dbReference>
<dbReference type="PROSITE" id="PS50082">
    <property type="entry name" value="WD_REPEATS_2"/>
    <property type="match status" value="1"/>
</dbReference>
<dbReference type="PANTHER" id="PTHR37842">
    <property type="match status" value="1"/>
</dbReference>
<evidence type="ECO:0000313" key="2">
    <source>
        <dbReference type="EMBL" id="KAE8337915.1"/>
    </source>
</evidence>
<dbReference type="Pfam" id="PF00400">
    <property type="entry name" value="WD40"/>
    <property type="match status" value="1"/>
</dbReference>
<dbReference type="Gene3D" id="2.130.10.10">
    <property type="entry name" value="YVTN repeat-like/Quinoprotein amine dehydrogenase"/>
    <property type="match status" value="1"/>
</dbReference>
<organism evidence="2">
    <name type="scientific">Aspergillus arachidicola</name>
    <dbReference type="NCBI Taxonomy" id="656916"/>
    <lineage>
        <taxon>Eukaryota</taxon>
        <taxon>Fungi</taxon>
        <taxon>Dikarya</taxon>
        <taxon>Ascomycota</taxon>
        <taxon>Pezizomycotina</taxon>
        <taxon>Eurotiomycetes</taxon>
        <taxon>Eurotiomycetidae</taxon>
        <taxon>Eurotiales</taxon>
        <taxon>Aspergillaceae</taxon>
        <taxon>Aspergillus</taxon>
        <taxon>Aspergillus subgen. Circumdati</taxon>
    </lineage>
</organism>
<dbReference type="InterPro" id="IPR036322">
    <property type="entry name" value="WD40_repeat_dom_sf"/>
</dbReference>
<dbReference type="SMART" id="SM00320">
    <property type="entry name" value="WD40"/>
    <property type="match status" value="1"/>
</dbReference>
<dbReference type="Proteomes" id="UP000325558">
    <property type="component" value="Unassembled WGS sequence"/>
</dbReference>
<proteinExistence type="predicted"/>
<dbReference type="Gene3D" id="1.20.58.2150">
    <property type="match status" value="1"/>
</dbReference>
<accession>A0A5N6XXN0</accession>
<dbReference type="PROSITE" id="PS50294">
    <property type="entry name" value="WD_REPEATS_REGION"/>
    <property type="match status" value="1"/>
</dbReference>
<dbReference type="InterPro" id="IPR001680">
    <property type="entry name" value="WD40_rpt"/>
</dbReference>
<sequence length="313" mass="35754">MKLPYWHPLTTLDKTVRIWNLATRHYVSTLEGHSDTVTTTAWSPDGSRLASASDDKTVRIWDPSTGYRVSTLDIHSHGLQFDRLTPNHLHTILSALDLRSIKSVGSSASCLALPTIYGFGLNYENGLHIPDDVTLLFADDNNGTLRRLPVGKERNRPGGAILYYHFEFVGHPRSYRWLNSNFLPKVWHQLDEAYEAGVDRIWVFNVGDIKPMEVPLSFAMMKAWDNEALQPSQLPEFFNEFVNSNFKLSDEEARECSQLLFGYDQLMALGKHECIKAETFSLINYHEADEVLQRWTSLSEMAKQVHDQVDPEL</sequence>
<dbReference type="Pfam" id="PF15979">
    <property type="entry name" value="Glyco_hydro_115"/>
    <property type="match status" value="1"/>
</dbReference>
<feature type="repeat" description="WD" evidence="1">
    <location>
        <begin position="30"/>
        <end position="71"/>
    </location>
</feature>
<name>A0A5N6XXN0_9EURO</name>
<evidence type="ECO:0000256" key="1">
    <source>
        <dbReference type="PROSITE-ProRule" id="PRU00221"/>
    </source>
</evidence>
<dbReference type="PANTHER" id="PTHR37842:SF2">
    <property type="entry name" value="GYLCOSYL HYDROLASE 115 C-TERMINAL DOMAIN-CONTAINING PROTEIN"/>
    <property type="match status" value="1"/>
</dbReference>
<dbReference type="InterPro" id="IPR042301">
    <property type="entry name" value="GH115_sf"/>
</dbReference>
<dbReference type="OrthoDB" id="538223at2759"/>
<protein>
    <recommendedName>
        <fullName evidence="3">WD40 repeat-like protein</fullName>
    </recommendedName>
</protein>
<evidence type="ECO:0008006" key="3">
    <source>
        <dbReference type="Google" id="ProtNLM"/>
    </source>
</evidence>
<dbReference type="Gene3D" id="3.20.20.520">
    <property type="entry name" value="Glycosyl hydrolase family 115"/>
    <property type="match status" value="1"/>
</dbReference>
<dbReference type="InterPro" id="IPR015943">
    <property type="entry name" value="WD40/YVTN_repeat-like_dom_sf"/>
</dbReference>
<gene>
    <name evidence="2" type="ORF">BDV24DRAFT_166771</name>
</gene>
<dbReference type="SUPFAM" id="SSF50978">
    <property type="entry name" value="WD40 repeat-like"/>
    <property type="match status" value="1"/>
</dbReference>